<dbReference type="InterPro" id="IPR011990">
    <property type="entry name" value="TPR-like_helical_dom_sf"/>
</dbReference>
<evidence type="ECO:0000313" key="5">
    <source>
        <dbReference type="EMBL" id="SEK22485.1"/>
    </source>
</evidence>
<dbReference type="Pfam" id="PF17874">
    <property type="entry name" value="TPR_MalT"/>
    <property type="match status" value="1"/>
</dbReference>
<dbReference type="InterPro" id="IPR036388">
    <property type="entry name" value="WH-like_DNA-bd_sf"/>
</dbReference>
<dbReference type="SMART" id="SM00421">
    <property type="entry name" value="HTH_LUXR"/>
    <property type="match status" value="1"/>
</dbReference>
<keyword evidence="3" id="KW-0804">Transcription</keyword>
<dbReference type="SUPFAM" id="SSF46894">
    <property type="entry name" value="C-terminal effector domain of the bipartite response regulators"/>
    <property type="match status" value="1"/>
</dbReference>
<dbReference type="GO" id="GO:0006355">
    <property type="term" value="P:regulation of DNA-templated transcription"/>
    <property type="evidence" value="ECO:0007669"/>
    <property type="project" value="InterPro"/>
</dbReference>
<dbReference type="InterPro" id="IPR041617">
    <property type="entry name" value="TPR_MalT"/>
</dbReference>
<evidence type="ECO:0000256" key="1">
    <source>
        <dbReference type="ARBA" id="ARBA00023015"/>
    </source>
</evidence>
<dbReference type="Gene3D" id="3.40.50.300">
    <property type="entry name" value="P-loop containing nucleotide triphosphate hydrolases"/>
    <property type="match status" value="1"/>
</dbReference>
<dbReference type="Pfam" id="PF25873">
    <property type="entry name" value="WHD_MalT"/>
    <property type="match status" value="1"/>
</dbReference>
<dbReference type="Gene3D" id="1.25.40.10">
    <property type="entry name" value="Tetratricopeptide repeat domain"/>
    <property type="match status" value="1"/>
</dbReference>
<dbReference type="PRINTS" id="PR00038">
    <property type="entry name" value="HTHLUXR"/>
</dbReference>
<evidence type="ECO:0000256" key="2">
    <source>
        <dbReference type="ARBA" id="ARBA00023125"/>
    </source>
</evidence>
<keyword evidence="6" id="KW-1185">Reference proteome</keyword>
<accession>A0A1H7FGR5</accession>
<reference evidence="5 6" key="1">
    <citation type="submission" date="2016-10" db="EMBL/GenBank/DDBJ databases">
        <authorList>
            <person name="de Groot N.N."/>
        </authorList>
    </citation>
    <scope>NUCLEOTIDE SEQUENCE [LARGE SCALE GENOMIC DNA]</scope>
    <source>
        <strain evidence="5 6">JCM 19513</strain>
    </source>
</reference>
<keyword evidence="2" id="KW-0238">DNA-binding</keyword>
<proteinExistence type="predicted"/>
<evidence type="ECO:0000256" key="3">
    <source>
        <dbReference type="ARBA" id="ARBA00023163"/>
    </source>
</evidence>
<dbReference type="Gene3D" id="1.10.10.10">
    <property type="entry name" value="Winged helix-like DNA-binding domain superfamily/Winged helix DNA-binding domain"/>
    <property type="match status" value="1"/>
</dbReference>
<dbReference type="SUPFAM" id="SSF48452">
    <property type="entry name" value="TPR-like"/>
    <property type="match status" value="1"/>
</dbReference>
<organism evidence="5 6">
    <name type="scientific">Atopomonas hussainii</name>
    <dbReference type="NCBI Taxonomy" id="1429083"/>
    <lineage>
        <taxon>Bacteria</taxon>
        <taxon>Pseudomonadati</taxon>
        <taxon>Pseudomonadota</taxon>
        <taxon>Gammaproteobacteria</taxon>
        <taxon>Pseudomonadales</taxon>
        <taxon>Pseudomonadaceae</taxon>
        <taxon>Atopomonas</taxon>
    </lineage>
</organism>
<evidence type="ECO:0000313" key="6">
    <source>
        <dbReference type="Proteomes" id="UP000185766"/>
    </source>
</evidence>
<dbReference type="CDD" id="cd06170">
    <property type="entry name" value="LuxR_C_like"/>
    <property type="match status" value="1"/>
</dbReference>
<name>A0A1H7FGR5_9GAMM</name>
<dbReference type="InterPro" id="IPR027417">
    <property type="entry name" value="P-loop_NTPase"/>
</dbReference>
<dbReference type="PROSITE" id="PS00622">
    <property type="entry name" value="HTH_LUXR_1"/>
    <property type="match status" value="1"/>
</dbReference>
<dbReference type="STRING" id="1429083.GCA_001885685_02398"/>
<dbReference type="InterPro" id="IPR016032">
    <property type="entry name" value="Sig_transdc_resp-reg_C-effctor"/>
</dbReference>
<dbReference type="RefSeq" id="WP_074864122.1">
    <property type="nucleotide sequence ID" value="NZ_FOAS01000001.1"/>
</dbReference>
<keyword evidence="1" id="KW-0805">Transcription regulation</keyword>
<sequence length="847" mass="94361">MPASDRYSHLPRLPHAHAPRARLAERLQQGSRVNLICAPAGFGKSVLLNECVRQAPSNTAVLWLDLLGQPLTLDTLASRLSSALDHTRSAAEPFDQLCALLQRPRQPLWIVLDDYPRQPNADLDAALERLLERTPHTVCWWISGRRRPAWHLPRLLLQGDLRELNAADLALTRDELDQLLKARALNLPGASRKALLQHSEGWLAGVCLLLLGEPAELSERLRQGSPLLTDYIQHEVLSGLPETLREALCLLAHLPRFNAELCQLLLAEQGGASLLDSLAQQQLFLLPLDSQGQWYRLWQPLAECLRRLPALLPIKQSHLLACQWFAQQGLLREAVEHAVWAGDNEIAAAYLQRYGQDQLLIGHSVAQFLQWRSALPAELLRSTPRLITLQAWALIICAKLDDVEPCLAPLANFLPQPDATRQRQLLAQYQAIQGVLSRQRGLPDAAQLCGEALAYLPRKAWSQHILCHQALAQQALAEQQLGLAEQHIEEGLRQARESGNSLFEALLSVDWVHLLCLQGHLARGLSLCQQALNSLEQHSVRGPVYARLLLLKGQLLDSRQHPEEARNALAHGLREAHSCEDAYLLLGYMSQVEQALALDLFDQAHDALRRAERQMQWLHVSPARYRQVLRYGHAWLALQQGQAEQAQSIAQQVLGDMASHTQLAPSGFYDLIPRCTVLLAQAELHLNQPAACAARLAPLAAQLRQQGMALASAAYLIYGQALAVQGDSQGAQQAWHSALSHAESHPHWPLLRHYARWAPDCHSLLSQAPWPERLHGQQQASQACPLSERECDVLERIAAGDSNQQIAERLFISLHTVKTHARRINVKLGVARRTQAVAYAKAQGWLG</sequence>
<protein>
    <submittedName>
        <fullName evidence="5">ATP-, maltotriose-and DNA-dependent transcriptional regulator MalT</fullName>
    </submittedName>
</protein>
<dbReference type="PANTHER" id="PTHR44688:SF16">
    <property type="entry name" value="DNA-BINDING TRANSCRIPTIONAL ACTIVATOR DEVR_DOSR"/>
    <property type="match status" value="1"/>
</dbReference>
<dbReference type="GO" id="GO:0003677">
    <property type="term" value="F:DNA binding"/>
    <property type="evidence" value="ECO:0007669"/>
    <property type="project" value="UniProtKB-KW"/>
</dbReference>
<evidence type="ECO:0000259" key="4">
    <source>
        <dbReference type="PROSITE" id="PS50043"/>
    </source>
</evidence>
<dbReference type="Pfam" id="PF00196">
    <property type="entry name" value="GerE"/>
    <property type="match status" value="1"/>
</dbReference>
<dbReference type="Proteomes" id="UP000185766">
    <property type="component" value="Unassembled WGS sequence"/>
</dbReference>
<dbReference type="PROSITE" id="PS50043">
    <property type="entry name" value="HTH_LUXR_2"/>
    <property type="match status" value="1"/>
</dbReference>
<dbReference type="EMBL" id="FOAS01000001">
    <property type="protein sequence ID" value="SEK22485.1"/>
    <property type="molecule type" value="Genomic_DNA"/>
</dbReference>
<dbReference type="PANTHER" id="PTHR44688">
    <property type="entry name" value="DNA-BINDING TRANSCRIPTIONAL ACTIVATOR DEVR_DOSR"/>
    <property type="match status" value="1"/>
</dbReference>
<dbReference type="InterPro" id="IPR000792">
    <property type="entry name" value="Tscrpt_reg_LuxR_C"/>
</dbReference>
<dbReference type="AlphaFoldDB" id="A0A1H7FGR5"/>
<gene>
    <name evidence="5" type="ORF">SAMN05216214_101149</name>
</gene>
<dbReference type="InterPro" id="IPR059106">
    <property type="entry name" value="WHD_MalT"/>
</dbReference>
<feature type="domain" description="HTH luxR-type" evidence="4">
    <location>
        <begin position="779"/>
        <end position="844"/>
    </location>
</feature>